<dbReference type="RefSeq" id="WP_147765026.1">
    <property type="nucleotide sequence ID" value="NZ_BPQG01000067.1"/>
</dbReference>
<evidence type="ECO:0000256" key="4">
    <source>
        <dbReference type="ARBA" id="ARBA00023163"/>
    </source>
</evidence>
<evidence type="ECO:0000256" key="1">
    <source>
        <dbReference type="ARBA" id="ARBA00022491"/>
    </source>
</evidence>
<dbReference type="InterPro" id="IPR036271">
    <property type="entry name" value="Tet_transcr_reg_TetR-rel_C_sf"/>
</dbReference>
<evidence type="ECO:0000313" key="8">
    <source>
        <dbReference type="Proteomes" id="UP001055117"/>
    </source>
</evidence>
<evidence type="ECO:0000313" key="7">
    <source>
        <dbReference type="EMBL" id="GJD46084.1"/>
    </source>
</evidence>
<dbReference type="InterPro" id="IPR009057">
    <property type="entry name" value="Homeodomain-like_sf"/>
</dbReference>
<dbReference type="InterPro" id="IPR039538">
    <property type="entry name" value="BetI_C"/>
</dbReference>
<dbReference type="PANTHER" id="PTHR30055">
    <property type="entry name" value="HTH-TYPE TRANSCRIPTIONAL REGULATOR RUTR"/>
    <property type="match status" value="1"/>
</dbReference>
<dbReference type="InterPro" id="IPR001647">
    <property type="entry name" value="HTH_TetR"/>
</dbReference>
<keyword evidence="8" id="KW-1185">Reference proteome</keyword>
<dbReference type="PROSITE" id="PS50977">
    <property type="entry name" value="HTH_TETR_2"/>
    <property type="match status" value="1"/>
</dbReference>
<feature type="DNA-binding region" description="H-T-H motif" evidence="5">
    <location>
        <begin position="38"/>
        <end position="57"/>
    </location>
</feature>
<feature type="domain" description="HTH tetR-type" evidence="6">
    <location>
        <begin position="15"/>
        <end position="75"/>
    </location>
</feature>
<gene>
    <name evidence="7" type="ORF">AFCDBAGC_3964</name>
</gene>
<keyword evidence="2" id="KW-0805">Transcription regulation</keyword>
<accession>A0ABQ4QMX0</accession>
<dbReference type="Pfam" id="PF13977">
    <property type="entry name" value="TetR_C_6"/>
    <property type="match status" value="1"/>
</dbReference>
<dbReference type="Proteomes" id="UP001055117">
    <property type="component" value="Unassembled WGS sequence"/>
</dbReference>
<comment type="caution">
    <text evidence="7">The sequence shown here is derived from an EMBL/GenBank/DDBJ whole genome shotgun (WGS) entry which is preliminary data.</text>
</comment>
<evidence type="ECO:0000256" key="5">
    <source>
        <dbReference type="PROSITE-ProRule" id="PRU00335"/>
    </source>
</evidence>
<dbReference type="InterPro" id="IPR050109">
    <property type="entry name" value="HTH-type_TetR-like_transc_reg"/>
</dbReference>
<keyword evidence="3 5" id="KW-0238">DNA-binding</keyword>
<organism evidence="7 8">
    <name type="scientific">Methylobacterium cerastii</name>
    <dbReference type="NCBI Taxonomy" id="932741"/>
    <lineage>
        <taxon>Bacteria</taxon>
        <taxon>Pseudomonadati</taxon>
        <taxon>Pseudomonadota</taxon>
        <taxon>Alphaproteobacteria</taxon>
        <taxon>Hyphomicrobiales</taxon>
        <taxon>Methylobacteriaceae</taxon>
        <taxon>Methylobacterium</taxon>
    </lineage>
</organism>
<name>A0ABQ4QMX0_9HYPH</name>
<keyword evidence="4" id="KW-0804">Transcription</keyword>
<reference evidence="7 8" key="1">
    <citation type="journal article" date="2021" name="Front. Microbiol.">
        <title>Comprehensive Comparative Genomics and Phenotyping of Methylobacterium Species.</title>
        <authorList>
            <person name="Alessa O."/>
            <person name="Ogura Y."/>
            <person name="Fujitani Y."/>
            <person name="Takami H."/>
            <person name="Hayashi T."/>
            <person name="Sahin N."/>
            <person name="Tani A."/>
        </authorList>
    </citation>
    <scope>NUCLEOTIDE SEQUENCE [LARGE SCALE GENOMIC DNA]</scope>
    <source>
        <strain evidence="7 8">DSM 23679</strain>
    </source>
</reference>
<evidence type="ECO:0000256" key="2">
    <source>
        <dbReference type="ARBA" id="ARBA00023015"/>
    </source>
</evidence>
<evidence type="ECO:0000256" key="3">
    <source>
        <dbReference type="ARBA" id="ARBA00023125"/>
    </source>
</evidence>
<dbReference type="Gene3D" id="1.10.357.10">
    <property type="entry name" value="Tetracycline Repressor, domain 2"/>
    <property type="match status" value="1"/>
</dbReference>
<dbReference type="SUPFAM" id="SSF46689">
    <property type="entry name" value="Homeodomain-like"/>
    <property type="match status" value="1"/>
</dbReference>
<evidence type="ECO:0000259" key="6">
    <source>
        <dbReference type="PROSITE" id="PS50977"/>
    </source>
</evidence>
<proteinExistence type="predicted"/>
<dbReference type="EMBL" id="BPQG01000067">
    <property type="protein sequence ID" value="GJD46084.1"/>
    <property type="molecule type" value="Genomic_DNA"/>
</dbReference>
<dbReference type="Pfam" id="PF00440">
    <property type="entry name" value="TetR_N"/>
    <property type="match status" value="1"/>
</dbReference>
<keyword evidence="1" id="KW-0678">Repressor</keyword>
<protein>
    <recommendedName>
        <fullName evidence="6">HTH tetR-type domain-containing protein</fullName>
    </recommendedName>
</protein>
<dbReference type="PANTHER" id="PTHR30055:SF234">
    <property type="entry name" value="HTH-TYPE TRANSCRIPTIONAL REGULATOR BETI"/>
    <property type="match status" value="1"/>
</dbReference>
<sequence>MSAGGAAVAARIEPSARREHILAAAEACFVRNGFHRTTMQDLAREAAMSPGNFYRYFASKEDLVLGLAEGERARGARLVAELERDGDRRAALLGIVTRYFVSITRETAILRIDIWSEATRNPAIAAMTARGEAEARSWFVETFGVLARSPACDPVALYALLGPLMKGIVVDRALLPDYDPAASVAQLLALLEAGLDGRLPLAPTSSAEPSR</sequence>
<dbReference type="SUPFAM" id="SSF48498">
    <property type="entry name" value="Tetracyclin repressor-like, C-terminal domain"/>
    <property type="match status" value="1"/>
</dbReference>
<dbReference type="PRINTS" id="PR00455">
    <property type="entry name" value="HTHTETR"/>
</dbReference>